<keyword evidence="3" id="KW-1185">Reference proteome</keyword>
<dbReference type="AlphaFoldDB" id="A0A1M6AH38"/>
<feature type="transmembrane region" description="Helical" evidence="1">
    <location>
        <begin position="155"/>
        <end position="179"/>
    </location>
</feature>
<reference evidence="2 3" key="1">
    <citation type="submission" date="2016-11" db="EMBL/GenBank/DDBJ databases">
        <authorList>
            <person name="Jaros S."/>
            <person name="Januszkiewicz K."/>
            <person name="Wedrychowicz H."/>
        </authorList>
    </citation>
    <scope>NUCLEOTIDE SEQUENCE [LARGE SCALE GENOMIC DNA]</scope>
    <source>
        <strain evidence="2 3">CGMCC 1.12213</strain>
    </source>
</reference>
<dbReference type="OrthoDB" id="1467772at2"/>
<feature type="transmembrane region" description="Helical" evidence="1">
    <location>
        <begin position="40"/>
        <end position="60"/>
    </location>
</feature>
<evidence type="ECO:0000313" key="2">
    <source>
        <dbReference type="EMBL" id="SHI35834.1"/>
    </source>
</evidence>
<feature type="transmembrane region" description="Helical" evidence="1">
    <location>
        <begin position="98"/>
        <end position="118"/>
    </location>
</feature>
<feature type="transmembrane region" description="Helical" evidence="1">
    <location>
        <begin position="130"/>
        <end position="149"/>
    </location>
</feature>
<name>A0A1M6AH38_9FLAO</name>
<dbReference type="RefSeq" id="WP_026009901.1">
    <property type="nucleotide sequence ID" value="NZ_ALIH01000001.1"/>
</dbReference>
<evidence type="ECO:0000256" key="1">
    <source>
        <dbReference type="SAM" id="Phobius"/>
    </source>
</evidence>
<feature type="transmembrane region" description="Helical" evidence="1">
    <location>
        <begin position="255"/>
        <end position="271"/>
    </location>
</feature>
<dbReference type="eggNOG" id="COG0382">
    <property type="taxonomic scope" value="Bacteria"/>
</dbReference>
<dbReference type="Proteomes" id="UP000184396">
    <property type="component" value="Unassembled WGS sequence"/>
</dbReference>
<accession>A0A1M6AH38</accession>
<organism evidence="2 3">
    <name type="scientific">Algibacter luteus</name>
    <dbReference type="NCBI Taxonomy" id="1178825"/>
    <lineage>
        <taxon>Bacteria</taxon>
        <taxon>Pseudomonadati</taxon>
        <taxon>Bacteroidota</taxon>
        <taxon>Flavobacteriia</taxon>
        <taxon>Flavobacteriales</taxon>
        <taxon>Flavobacteriaceae</taxon>
        <taxon>Algibacter</taxon>
    </lineage>
</organism>
<feature type="transmembrane region" description="Helical" evidence="1">
    <location>
        <begin position="72"/>
        <end position="92"/>
    </location>
</feature>
<keyword evidence="1" id="KW-1133">Transmembrane helix</keyword>
<protein>
    <recommendedName>
        <fullName evidence="4">UbiA prenyltransferase family protein</fullName>
    </recommendedName>
</protein>
<keyword evidence="1" id="KW-0812">Transmembrane</keyword>
<feature type="transmembrane region" description="Helical" evidence="1">
    <location>
        <begin position="7"/>
        <end position="28"/>
    </location>
</feature>
<dbReference type="STRING" id="1178825.SAMN05216261_0426"/>
<feature type="transmembrane region" description="Helical" evidence="1">
    <location>
        <begin position="200"/>
        <end position="218"/>
    </location>
</feature>
<sequence>MTLLKQILNFYINSSIHVALSVFSLTWITLLELDLNYSESVLYFVFYATITGYNFVKYFGVAKFRHRKLANWLKLIQILSFICFVLMCFYALQLLIKTHVFIGCFTLLTILYAIPLYPKHKQTLRNICGLKVYVIALVWTGVTVFIPVINSNIEVSIDIAIIGIQRFLYVLVLMLPFEIRDLKFDNLKLFTIPQILGVKKTKALGVLLLLIIFLLEFFKDEISQTSILVLSITAIITGLFVVFSKVEQQNYYSSFWVEGLPIFWLVLILMFS</sequence>
<evidence type="ECO:0008006" key="4">
    <source>
        <dbReference type="Google" id="ProtNLM"/>
    </source>
</evidence>
<gene>
    <name evidence="2" type="ORF">SAMN05216261_0426</name>
</gene>
<keyword evidence="1" id="KW-0472">Membrane</keyword>
<proteinExistence type="predicted"/>
<dbReference type="EMBL" id="FQYK01000001">
    <property type="protein sequence ID" value="SHI35834.1"/>
    <property type="molecule type" value="Genomic_DNA"/>
</dbReference>
<evidence type="ECO:0000313" key="3">
    <source>
        <dbReference type="Proteomes" id="UP000184396"/>
    </source>
</evidence>
<feature type="transmembrane region" description="Helical" evidence="1">
    <location>
        <begin position="224"/>
        <end position="243"/>
    </location>
</feature>